<sequence length="132" mass="14762">MKAKYFDRKRARIEIIPMIDIMFFLLVFFIIVTLQLIPTTGMNTKLPESTTAKQLKHPKVVISLQRDGTMYVQGRVVSPGQLTAMLQEYPNPTQVIVTIAGAKQATLQELVNVMDACRRAGVSQIGIAARRT</sequence>
<dbReference type="PANTHER" id="PTHR30558:SF7">
    <property type="entry name" value="TOL-PAL SYSTEM PROTEIN TOLR"/>
    <property type="match status" value="1"/>
</dbReference>
<evidence type="ECO:0000256" key="3">
    <source>
        <dbReference type="ARBA" id="ARBA00022692"/>
    </source>
</evidence>
<dbReference type="EMBL" id="AUZZ01004622">
    <property type="protein sequence ID" value="EQD52432.1"/>
    <property type="molecule type" value="Genomic_DNA"/>
</dbReference>
<evidence type="ECO:0000256" key="2">
    <source>
        <dbReference type="ARBA" id="ARBA00022475"/>
    </source>
</evidence>
<gene>
    <name evidence="7" type="ORF">B1B_12820</name>
    <name evidence="8" type="ORF">B2A_06526</name>
</gene>
<keyword evidence="3 6" id="KW-0812">Transmembrane</keyword>
<evidence type="ECO:0000313" key="7">
    <source>
        <dbReference type="EMBL" id="EQD45928.1"/>
    </source>
</evidence>
<reference evidence="8" key="1">
    <citation type="submission" date="2013-08" db="EMBL/GenBank/DDBJ databases">
        <authorList>
            <person name="Mendez C."/>
            <person name="Richter M."/>
            <person name="Ferrer M."/>
            <person name="Sanchez J."/>
        </authorList>
    </citation>
    <scope>NUCLEOTIDE SEQUENCE</scope>
</reference>
<accession>T1A646</accession>
<evidence type="ECO:0000256" key="6">
    <source>
        <dbReference type="SAM" id="Phobius"/>
    </source>
</evidence>
<protein>
    <submittedName>
        <fullName evidence="8">Biopolymer transport protein ExbD/TolR</fullName>
    </submittedName>
</protein>
<dbReference type="EMBL" id="AUZY01008425">
    <property type="protein sequence ID" value="EQD45928.1"/>
    <property type="molecule type" value="Genomic_DNA"/>
</dbReference>
<dbReference type="InterPro" id="IPR003400">
    <property type="entry name" value="ExbD"/>
</dbReference>
<evidence type="ECO:0000256" key="4">
    <source>
        <dbReference type="ARBA" id="ARBA00022989"/>
    </source>
</evidence>
<keyword evidence="5 6" id="KW-0472">Membrane</keyword>
<proteinExistence type="predicted"/>
<dbReference type="GO" id="GO:0022857">
    <property type="term" value="F:transmembrane transporter activity"/>
    <property type="evidence" value="ECO:0007669"/>
    <property type="project" value="InterPro"/>
</dbReference>
<reference evidence="8" key="2">
    <citation type="journal article" date="2014" name="ISME J.">
        <title>Microbial stratification in low pH oxic and suboxic macroscopic growths along an acid mine drainage.</title>
        <authorList>
            <person name="Mendez-Garcia C."/>
            <person name="Mesa V."/>
            <person name="Sprenger R.R."/>
            <person name="Richter M."/>
            <person name="Diez M.S."/>
            <person name="Solano J."/>
            <person name="Bargiela R."/>
            <person name="Golyshina O.V."/>
            <person name="Manteca A."/>
            <person name="Ramos J.L."/>
            <person name="Gallego J.R."/>
            <person name="Llorente I."/>
            <person name="Martins Dos Santos V.A."/>
            <person name="Jensen O.N."/>
            <person name="Pelaez A.I."/>
            <person name="Sanchez J."/>
            <person name="Ferrer M."/>
        </authorList>
    </citation>
    <scope>NUCLEOTIDE SEQUENCE</scope>
</reference>
<evidence type="ECO:0000256" key="5">
    <source>
        <dbReference type="ARBA" id="ARBA00023136"/>
    </source>
</evidence>
<comment type="subcellular location">
    <subcellularLocation>
        <location evidence="1">Cell membrane</location>
        <topology evidence="1">Single-pass membrane protein</topology>
    </subcellularLocation>
</comment>
<keyword evidence="2" id="KW-1003">Cell membrane</keyword>
<dbReference type="AlphaFoldDB" id="T1A646"/>
<comment type="caution">
    <text evidence="8">The sequence shown here is derived from an EMBL/GenBank/DDBJ whole genome shotgun (WGS) entry which is preliminary data.</text>
</comment>
<dbReference type="PANTHER" id="PTHR30558">
    <property type="entry name" value="EXBD MEMBRANE COMPONENT OF PMF-DRIVEN MACROMOLECULE IMPORT SYSTEM"/>
    <property type="match status" value="1"/>
</dbReference>
<keyword evidence="4 6" id="KW-1133">Transmembrane helix</keyword>
<dbReference type="Pfam" id="PF02472">
    <property type="entry name" value="ExbD"/>
    <property type="match status" value="1"/>
</dbReference>
<organism evidence="8">
    <name type="scientific">mine drainage metagenome</name>
    <dbReference type="NCBI Taxonomy" id="410659"/>
    <lineage>
        <taxon>unclassified sequences</taxon>
        <taxon>metagenomes</taxon>
        <taxon>ecological metagenomes</taxon>
    </lineage>
</organism>
<dbReference type="GO" id="GO:0005886">
    <property type="term" value="C:plasma membrane"/>
    <property type="evidence" value="ECO:0007669"/>
    <property type="project" value="UniProtKB-SubCell"/>
</dbReference>
<feature type="transmembrane region" description="Helical" evidence="6">
    <location>
        <begin position="21"/>
        <end position="38"/>
    </location>
</feature>
<name>T1A646_9ZZZZ</name>
<evidence type="ECO:0000256" key="1">
    <source>
        <dbReference type="ARBA" id="ARBA00004162"/>
    </source>
</evidence>
<evidence type="ECO:0000313" key="8">
    <source>
        <dbReference type="EMBL" id="EQD52432.1"/>
    </source>
</evidence>
<dbReference type="Gene3D" id="3.30.420.270">
    <property type="match status" value="1"/>
</dbReference>